<dbReference type="InterPro" id="IPR038255">
    <property type="entry name" value="PBS_linker_sf"/>
</dbReference>
<dbReference type="InterPro" id="IPR017853">
    <property type="entry name" value="GH"/>
</dbReference>
<evidence type="ECO:0000313" key="5">
    <source>
        <dbReference type="EMBL" id="HIU02771.1"/>
    </source>
</evidence>
<evidence type="ECO:0000256" key="2">
    <source>
        <dbReference type="SAM" id="MobiDB-lite"/>
    </source>
</evidence>
<dbReference type="GO" id="GO:0016052">
    <property type="term" value="P:carbohydrate catabolic process"/>
    <property type="evidence" value="ECO:0007669"/>
    <property type="project" value="TreeGrafter"/>
</dbReference>
<protein>
    <submittedName>
        <fullName evidence="5">DUF4214 domain-containing protein</fullName>
    </submittedName>
</protein>
<proteinExistence type="inferred from homology"/>
<dbReference type="Gene3D" id="3.20.20.80">
    <property type="entry name" value="Glycosidases"/>
    <property type="match status" value="1"/>
</dbReference>
<reference evidence="5" key="1">
    <citation type="submission" date="2020-10" db="EMBL/GenBank/DDBJ databases">
        <authorList>
            <person name="Gilroy R."/>
        </authorList>
    </citation>
    <scope>NUCLEOTIDE SEQUENCE</scope>
    <source>
        <strain evidence="5">CHK187-14744</strain>
    </source>
</reference>
<dbReference type="EMBL" id="DVLT01000038">
    <property type="protein sequence ID" value="HIU02771.1"/>
    <property type="molecule type" value="Genomic_DNA"/>
</dbReference>
<organism evidence="5 6">
    <name type="scientific">Candidatus Onthocola gallistercoris</name>
    <dbReference type="NCBI Taxonomy" id="2840876"/>
    <lineage>
        <taxon>Bacteria</taxon>
        <taxon>Bacillati</taxon>
        <taxon>Bacillota</taxon>
        <taxon>Bacilli</taxon>
        <taxon>Candidatus Onthocola</taxon>
    </lineage>
</organism>
<keyword evidence="3" id="KW-0732">Signal</keyword>
<dbReference type="InterPro" id="IPR002053">
    <property type="entry name" value="Glyco_hydro_25"/>
</dbReference>
<dbReference type="Pfam" id="PF01183">
    <property type="entry name" value="Glyco_hydro_25"/>
    <property type="match status" value="1"/>
</dbReference>
<gene>
    <name evidence="5" type="ORF">IAB63_05910</name>
</gene>
<feature type="signal peptide" evidence="3">
    <location>
        <begin position="1"/>
        <end position="29"/>
    </location>
</feature>
<feature type="region of interest" description="Disordered" evidence="2">
    <location>
        <begin position="32"/>
        <end position="95"/>
    </location>
</feature>
<sequence>MKNRRMLAAVLSAVLLLSTCTTTNTWVYAQEESVGETETDLESGSISDPVETEEPSETGESSTSGIKTEETQETETAAAEETEAETETERQPQIANSWRYSNGELLVPNTYAVDDPNAWSKVDGFYVNNLGDPIKGAISRGIDVSSYQGSIDWEKVQADDVSFAIIRCGYGDNWEIDIDEDGIYDQDDRYWEINAAACERLGIPYGTYFYSYAMNEEMVRSEAEHTIRLLEGKNLSYPIYLDLEQAELRTLDPEVLAEHVQLYFEILAEAGYTNVGVYANKDWFDNVLTDPYFDTVNKWVAQYNEECTYEGDYSMWQATSTGRIDGITGNYGYVDINFEMNISYYQIEQFVSRLYNLVLDREPDQDGLDDWSQLLANKEITGAEALQGFVDSPEFQEKEMTDEEYIDIIYQVCLDRHADTAGLEAWKDCLNDGVTRDYILYGVAESNEFTEICASAGIERGNISLTDVRDQSISVTRYVYRCYDVFLGRKPDEDGFKAWISQILNNRNTPAKVAEGFVFSDELKKQNLSDEEFIKILYVGLFDRQADDEGVVDWMAWFDQGRTRLDVFNGFTGSDEFKELIARFGFK</sequence>
<evidence type="ECO:0000256" key="1">
    <source>
        <dbReference type="ARBA" id="ARBA00010646"/>
    </source>
</evidence>
<dbReference type="GO" id="GO:0016998">
    <property type="term" value="P:cell wall macromolecule catabolic process"/>
    <property type="evidence" value="ECO:0007669"/>
    <property type="project" value="InterPro"/>
</dbReference>
<evidence type="ECO:0000256" key="3">
    <source>
        <dbReference type="SAM" id="SignalP"/>
    </source>
</evidence>
<dbReference type="CDD" id="cd06414">
    <property type="entry name" value="GH25_LytC-like"/>
    <property type="match status" value="1"/>
</dbReference>
<accession>A0A9D1HGD0</accession>
<dbReference type="GO" id="GO:0009253">
    <property type="term" value="P:peptidoglycan catabolic process"/>
    <property type="evidence" value="ECO:0007669"/>
    <property type="project" value="InterPro"/>
</dbReference>
<feature type="domain" description="DUF4214" evidence="4">
    <location>
        <begin position="514"/>
        <end position="580"/>
    </location>
</feature>
<dbReference type="Gene3D" id="1.10.3130.20">
    <property type="entry name" value="Phycobilisome linker domain"/>
    <property type="match status" value="2"/>
</dbReference>
<dbReference type="SUPFAM" id="SSF51445">
    <property type="entry name" value="(Trans)glycosidases"/>
    <property type="match status" value="1"/>
</dbReference>
<evidence type="ECO:0000259" key="4">
    <source>
        <dbReference type="Pfam" id="PF13946"/>
    </source>
</evidence>
<feature type="domain" description="DUF4214" evidence="4">
    <location>
        <begin position="389"/>
        <end position="451"/>
    </location>
</feature>
<dbReference type="PANTHER" id="PTHR34135:SF2">
    <property type="entry name" value="LYSOZYME"/>
    <property type="match status" value="1"/>
</dbReference>
<dbReference type="Proteomes" id="UP000824164">
    <property type="component" value="Unassembled WGS sequence"/>
</dbReference>
<dbReference type="PROSITE" id="PS51904">
    <property type="entry name" value="GLYCOSYL_HYDROL_F25_2"/>
    <property type="match status" value="1"/>
</dbReference>
<reference evidence="5" key="2">
    <citation type="journal article" date="2021" name="PeerJ">
        <title>Extensive microbial diversity within the chicken gut microbiome revealed by metagenomics and culture.</title>
        <authorList>
            <person name="Gilroy R."/>
            <person name="Ravi A."/>
            <person name="Getino M."/>
            <person name="Pursley I."/>
            <person name="Horton D.L."/>
            <person name="Alikhan N.F."/>
            <person name="Baker D."/>
            <person name="Gharbi K."/>
            <person name="Hall N."/>
            <person name="Watson M."/>
            <person name="Adriaenssens E.M."/>
            <person name="Foster-Nyarko E."/>
            <person name="Jarju S."/>
            <person name="Secka A."/>
            <person name="Antonio M."/>
            <person name="Oren A."/>
            <person name="Chaudhuri R.R."/>
            <person name="La Ragione R."/>
            <person name="Hildebrand F."/>
            <person name="Pallen M.J."/>
        </authorList>
    </citation>
    <scope>NUCLEOTIDE SEQUENCE</scope>
    <source>
        <strain evidence="5">CHK187-14744</strain>
    </source>
</reference>
<dbReference type="AlphaFoldDB" id="A0A9D1HGD0"/>
<name>A0A9D1HGD0_9FIRM</name>
<evidence type="ECO:0000313" key="6">
    <source>
        <dbReference type="Proteomes" id="UP000824164"/>
    </source>
</evidence>
<feature type="chain" id="PRO_5039205544" evidence="3">
    <location>
        <begin position="30"/>
        <end position="587"/>
    </location>
</feature>
<comment type="similarity">
    <text evidence="1">Belongs to the glycosyl hydrolase 25 family.</text>
</comment>
<dbReference type="PANTHER" id="PTHR34135">
    <property type="entry name" value="LYSOZYME"/>
    <property type="match status" value="1"/>
</dbReference>
<dbReference type="Pfam" id="PF13946">
    <property type="entry name" value="DUF4214"/>
    <property type="match status" value="2"/>
</dbReference>
<comment type="caution">
    <text evidence="5">The sequence shown here is derived from an EMBL/GenBank/DDBJ whole genome shotgun (WGS) entry which is preliminary data.</text>
</comment>
<dbReference type="GO" id="GO:0003796">
    <property type="term" value="F:lysozyme activity"/>
    <property type="evidence" value="ECO:0007669"/>
    <property type="project" value="InterPro"/>
</dbReference>
<dbReference type="InterPro" id="IPR025282">
    <property type="entry name" value="DUF4214"/>
</dbReference>